<dbReference type="EMBL" id="AOMA01000080">
    <property type="protein sequence ID" value="EMA39681.1"/>
    <property type="molecule type" value="Genomic_DNA"/>
</dbReference>
<reference evidence="5 6" key="1">
    <citation type="journal article" date="2014" name="PLoS Genet.">
        <title>Phylogenetically driven sequencing of extremely halophilic archaea reveals strategies for static and dynamic osmo-response.</title>
        <authorList>
            <person name="Becker E.A."/>
            <person name="Seitzer P.M."/>
            <person name="Tritt A."/>
            <person name="Larsen D."/>
            <person name="Krusor M."/>
            <person name="Yao A.I."/>
            <person name="Wu D."/>
            <person name="Madern D."/>
            <person name="Eisen J.A."/>
            <person name="Darling A.E."/>
            <person name="Facciotti M.T."/>
        </authorList>
    </citation>
    <scope>NUCLEOTIDE SEQUENCE [LARGE SCALE GENOMIC DNA]</scope>
    <source>
        <strain evidence="5 6">JCM 10879</strain>
    </source>
</reference>
<evidence type="ECO:0000256" key="3">
    <source>
        <dbReference type="ARBA" id="ARBA00022729"/>
    </source>
</evidence>
<name>M0M1W5_9EURY</name>
<dbReference type="Gene3D" id="3.90.76.10">
    <property type="entry name" value="Dipeptide-binding Protein, Domain 1"/>
    <property type="match status" value="1"/>
</dbReference>
<dbReference type="PANTHER" id="PTHR30290:SF9">
    <property type="entry name" value="OLIGOPEPTIDE-BINDING PROTEIN APPA"/>
    <property type="match status" value="1"/>
</dbReference>
<dbReference type="InterPro" id="IPR006311">
    <property type="entry name" value="TAT_signal"/>
</dbReference>
<dbReference type="eggNOG" id="arCOG01534">
    <property type="taxonomic scope" value="Archaea"/>
</dbReference>
<dbReference type="STRING" id="1227454.C446_08436"/>
<gene>
    <name evidence="5" type="ORF">C446_08436</name>
</gene>
<dbReference type="Pfam" id="PF00496">
    <property type="entry name" value="SBP_bac_5"/>
    <property type="match status" value="1"/>
</dbReference>
<dbReference type="CDD" id="cd00995">
    <property type="entry name" value="PBP2_NikA_DppA_OppA_like"/>
    <property type="match status" value="1"/>
</dbReference>
<dbReference type="RefSeq" id="WP_006672618.1">
    <property type="nucleotide sequence ID" value="NZ_AOMA01000080.1"/>
</dbReference>
<dbReference type="AlphaFoldDB" id="M0M1W5"/>
<feature type="domain" description="Solute-binding protein family 5" evidence="4">
    <location>
        <begin position="358"/>
        <end position="639"/>
    </location>
</feature>
<keyword evidence="3" id="KW-0732">Signal</keyword>
<organism evidence="5 6">
    <name type="scientific">Halobiforma nitratireducens JCM 10879</name>
    <dbReference type="NCBI Taxonomy" id="1227454"/>
    <lineage>
        <taxon>Archaea</taxon>
        <taxon>Methanobacteriati</taxon>
        <taxon>Methanobacteriota</taxon>
        <taxon>Stenosarchaea group</taxon>
        <taxon>Halobacteria</taxon>
        <taxon>Halobacteriales</taxon>
        <taxon>Natrialbaceae</taxon>
        <taxon>Halobiforma</taxon>
    </lineage>
</organism>
<proteinExistence type="inferred from homology"/>
<accession>M0M1W5</accession>
<dbReference type="SUPFAM" id="SSF53850">
    <property type="entry name" value="Periplasmic binding protein-like II"/>
    <property type="match status" value="2"/>
</dbReference>
<sequence>MVQKHNQSGRNVNRRQVLQGVGGAGVIAVAGCLGNGNGDGDAPFEVQLEVNADNDDRVQMVELIAESMEQTGYFDTSIETYEWNTYVGRVLDTEYAENGHIAAIGLSGTFNPESFADALHQSDNHGQCCNLQGISDDELDDLLEGARFDMDVVEDSELRAERYDEIWQHLAENRYSSITHFDLLAPVISADLHGYSTYPFTEGLFDYGLYAPQDEQVSWLDRDEGSHPDDTDLGDLEEGGMLTIGAGANVDSFDVPYSNDTTSTMAQEFIFEQLVTSDADGNLYPWLAEDYELVEMQDIEREDYEDYMISVDADEDGVLGTDEQVIIQHPDDNPFTDDEVRVLTPDEAADAVDDGTFGMQFQYELREGVEFHNGEELSAEHVVATYERYENSDLSAQTFDSVLHAEEVDEYTVNLYAQVPDAEAERELPGVYIHSLEQADLEGGDMDPRQGNDPVGTGPYEFDEFVDEQYAEYTKFDDYWVEQQGVDSIDWYDGPAEFPDGPVVEEIEFEIIPDDATRSGALQNEEIDATFGLASGTLDEFDQSDEFLVEAVEAGSYDYIQYPVNVEPWDDSRLREAVNHLVPREQITENVFNGWAVPAWTDVPALAEELGTVDPDALEEQIRPYNEYDPERAEELLEEVVDDYDL</sequence>
<evidence type="ECO:0000256" key="1">
    <source>
        <dbReference type="ARBA" id="ARBA00005695"/>
    </source>
</evidence>
<dbReference type="Proteomes" id="UP000011607">
    <property type="component" value="Unassembled WGS sequence"/>
</dbReference>
<dbReference type="PROSITE" id="PS51257">
    <property type="entry name" value="PROKAR_LIPOPROTEIN"/>
    <property type="match status" value="1"/>
</dbReference>
<dbReference type="GO" id="GO:1904680">
    <property type="term" value="F:peptide transmembrane transporter activity"/>
    <property type="evidence" value="ECO:0007669"/>
    <property type="project" value="TreeGrafter"/>
</dbReference>
<evidence type="ECO:0000313" key="5">
    <source>
        <dbReference type="EMBL" id="EMA39681.1"/>
    </source>
</evidence>
<dbReference type="GO" id="GO:0015833">
    <property type="term" value="P:peptide transport"/>
    <property type="evidence" value="ECO:0007669"/>
    <property type="project" value="TreeGrafter"/>
</dbReference>
<comment type="caution">
    <text evidence="5">The sequence shown here is derived from an EMBL/GenBank/DDBJ whole genome shotgun (WGS) entry which is preliminary data.</text>
</comment>
<dbReference type="PROSITE" id="PS51318">
    <property type="entry name" value="TAT"/>
    <property type="match status" value="1"/>
</dbReference>
<dbReference type="PANTHER" id="PTHR30290">
    <property type="entry name" value="PERIPLASMIC BINDING COMPONENT OF ABC TRANSPORTER"/>
    <property type="match status" value="1"/>
</dbReference>
<dbReference type="PATRIC" id="fig|1227454.3.peg.1703"/>
<evidence type="ECO:0000313" key="6">
    <source>
        <dbReference type="Proteomes" id="UP000011607"/>
    </source>
</evidence>
<dbReference type="InterPro" id="IPR000914">
    <property type="entry name" value="SBP_5_dom"/>
</dbReference>
<evidence type="ECO:0000259" key="4">
    <source>
        <dbReference type="Pfam" id="PF00496"/>
    </source>
</evidence>
<dbReference type="OrthoDB" id="233597at2157"/>
<dbReference type="InterPro" id="IPR039424">
    <property type="entry name" value="SBP_5"/>
</dbReference>
<keyword evidence="2" id="KW-0813">Transport</keyword>
<dbReference type="Gene3D" id="3.40.190.10">
    <property type="entry name" value="Periplasmic binding protein-like II"/>
    <property type="match status" value="2"/>
</dbReference>
<dbReference type="eggNOG" id="arCOG00151">
    <property type="taxonomic scope" value="Archaea"/>
</dbReference>
<keyword evidence="6" id="KW-1185">Reference proteome</keyword>
<comment type="similarity">
    <text evidence="1">Belongs to the bacterial solute-binding protein 5 family.</text>
</comment>
<protein>
    <submittedName>
        <fullName evidence="5">Oligopeptide ABC transporter solute-binding protein</fullName>
    </submittedName>
</protein>
<dbReference type="Gene3D" id="3.10.105.10">
    <property type="entry name" value="Dipeptide-binding Protein, Domain 3"/>
    <property type="match status" value="2"/>
</dbReference>
<evidence type="ECO:0000256" key="2">
    <source>
        <dbReference type="ARBA" id="ARBA00022448"/>
    </source>
</evidence>